<sequence length="387" mass="42714">MERPRRRRGAAASTRRRRRAFDGRAGVFANTSAPGAEGAYRFGKPEGDYRGLRSYARELMRRLYDECNETDAAPGLWNVRRCGDAGVREIVVAGTCTNPTHRGASGPCCRANSAMRLFVDRATTTFAKVKWFFFSDDDVYFRSRALLGLLARRDPADPAAALAAAPTGRGIVNYCRGPAEHYLAGKPWHVVSGLSRAALVERVAAGVRRNAAGAQCDALKMVGHDVGLGFFAWMYALDVAMLAPLPVTRRDKARPGPPMFNYAAIFNPERNFSADQIAAETKSTGDFTAVRREIARFHFFHCARILCRGAYDMFRYLRSLGDDEAGDDFVFPDPPVYHHRGFACTAYARRHDVSAASAEPWVPFNATDCEAPLVGDCDPPPPHHHAH</sequence>
<dbReference type="EMBL" id="HBIW01009148">
    <property type="protein sequence ID" value="CAE0692357.1"/>
    <property type="molecule type" value="Transcribed_RNA"/>
</dbReference>
<accession>A0A6S8T523</accession>
<dbReference type="EMBL" id="HBIW01009149">
    <property type="protein sequence ID" value="CAE0692358.1"/>
    <property type="molecule type" value="Transcribed_RNA"/>
</dbReference>
<proteinExistence type="predicted"/>
<reference evidence="4" key="2">
    <citation type="submission" date="2021-11" db="EMBL/GenBank/DDBJ databases">
        <authorList>
            <consortium name="Genoscope - CEA"/>
            <person name="William W."/>
        </authorList>
    </citation>
    <scope>NUCLEOTIDE SEQUENCE</scope>
</reference>
<dbReference type="Proteomes" id="UP000789595">
    <property type="component" value="Unassembled WGS sequence"/>
</dbReference>
<dbReference type="Gene3D" id="3.90.550.50">
    <property type="match status" value="1"/>
</dbReference>
<evidence type="ECO:0000313" key="5">
    <source>
        <dbReference type="Proteomes" id="UP000789595"/>
    </source>
</evidence>
<evidence type="ECO:0000313" key="1">
    <source>
        <dbReference type="EMBL" id="CAE0692356.1"/>
    </source>
</evidence>
<dbReference type="AlphaFoldDB" id="A0A6S8T523"/>
<dbReference type="OrthoDB" id="10560117at2759"/>
<organism evidence="2">
    <name type="scientific">Pelagomonas calceolata</name>
    <dbReference type="NCBI Taxonomy" id="35677"/>
    <lineage>
        <taxon>Eukaryota</taxon>
        <taxon>Sar</taxon>
        <taxon>Stramenopiles</taxon>
        <taxon>Ochrophyta</taxon>
        <taxon>Pelagophyceae</taxon>
        <taxon>Pelagomonadales</taxon>
        <taxon>Pelagomonadaceae</taxon>
        <taxon>Pelagomonas</taxon>
    </lineage>
</organism>
<dbReference type="EMBL" id="CAKKNE010000003">
    <property type="protein sequence ID" value="CAH0372402.1"/>
    <property type="molecule type" value="Genomic_DNA"/>
</dbReference>
<protein>
    <submittedName>
        <fullName evidence="2">Uncharacterized protein</fullName>
    </submittedName>
</protein>
<reference evidence="2" key="1">
    <citation type="submission" date="2021-01" db="EMBL/GenBank/DDBJ databases">
        <authorList>
            <person name="Corre E."/>
            <person name="Pelletier E."/>
            <person name="Niang G."/>
            <person name="Scheremetjew M."/>
            <person name="Finn R."/>
            <person name="Kale V."/>
            <person name="Holt S."/>
            <person name="Cochrane G."/>
            <person name="Meng A."/>
            <person name="Brown T."/>
            <person name="Cohen L."/>
        </authorList>
    </citation>
    <scope>NUCLEOTIDE SEQUENCE</scope>
    <source>
        <strain evidence="2">CCMP1756</strain>
    </source>
</reference>
<name>A0A6S8T523_9STRA</name>
<keyword evidence="5" id="KW-1185">Reference proteome</keyword>
<evidence type="ECO:0000313" key="3">
    <source>
        <dbReference type="EMBL" id="CAE0692358.1"/>
    </source>
</evidence>
<dbReference type="EMBL" id="HBIW01009147">
    <property type="protein sequence ID" value="CAE0692356.1"/>
    <property type="molecule type" value="Transcribed_RNA"/>
</dbReference>
<evidence type="ECO:0000313" key="4">
    <source>
        <dbReference type="EMBL" id="CAH0372402.1"/>
    </source>
</evidence>
<gene>
    <name evidence="1" type="ORF">PCAL00307_LOCUS7792</name>
    <name evidence="2" type="ORF">PCAL00307_LOCUS7793</name>
    <name evidence="3" type="ORF">PCAL00307_LOCUS7794</name>
    <name evidence="4" type="ORF">PECAL_3P23950</name>
</gene>
<evidence type="ECO:0000313" key="2">
    <source>
        <dbReference type="EMBL" id="CAE0692357.1"/>
    </source>
</evidence>